<evidence type="ECO:0000313" key="2">
    <source>
        <dbReference type="EMBL" id="KPJ50836.1"/>
    </source>
</evidence>
<dbReference type="AlphaFoldDB" id="A0A0S7WKZ6"/>
<evidence type="ECO:0000313" key="3">
    <source>
        <dbReference type="Proteomes" id="UP000051124"/>
    </source>
</evidence>
<name>A0A0S7WKZ6_UNCT6</name>
<sequence length="328" mass="37628">MPLEFNNGIRVLGTELWLDATRTRDISFVSHAHYDHATRHRRVIASAKTALLYRHRVLKGSRGTTTEVVGYEFGEPFRLGDLVLTLFPSGHILGASQILIETDKRIVYTGDFKVQQGLASERIEILPCDVLIMECTYGMAQYIFPDREILRQRLVNFVEQSLERGLVPVVYAYSLGKSQEAMRILGEAGFDMLVHEKVYEIAKIYEQLGVSLQRYELFTPELVPGRAVIMPPHMRRSEIMRATGRKRSVMLTGWALNKDTKRRFGVNEVIPLSDHCDFAELLAYVEIAKPKKVYTFHGPPDFAKRLKRRGYDAQHLPLGQQLHLWEDL</sequence>
<dbReference type="InterPro" id="IPR036866">
    <property type="entry name" value="RibonucZ/Hydroxyglut_hydro"/>
</dbReference>
<dbReference type="PANTHER" id="PTHR11203">
    <property type="entry name" value="CLEAVAGE AND POLYADENYLATION SPECIFICITY FACTOR FAMILY MEMBER"/>
    <property type="match status" value="1"/>
</dbReference>
<protein>
    <recommendedName>
        <fullName evidence="1">Metallo-beta-lactamase domain-containing protein</fullName>
    </recommendedName>
</protein>
<comment type="caution">
    <text evidence="2">The sequence shown here is derived from an EMBL/GenBank/DDBJ whole genome shotgun (WGS) entry which is preliminary data.</text>
</comment>
<dbReference type="GO" id="GO:0004521">
    <property type="term" value="F:RNA endonuclease activity"/>
    <property type="evidence" value="ECO:0007669"/>
    <property type="project" value="TreeGrafter"/>
</dbReference>
<dbReference type="InterPro" id="IPR001279">
    <property type="entry name" value="Metallo-B-lactamas"/>
</dbReference>
<dbReference type="PANTHER" id="PTHR11203:SF49">
    <property type="entry name" value="BLL1145 PROTEIN"/>
    <property type="match status" value="1"/>
</dbReference>
<dbReference type="InterPro" id="IPR050698">
    <property type="entry name" value="MBL"/>
</dbReference>
<gene>
    <name evidence="2" type="ORF">AMJ40_01600</name>
</gene>
<evidence type="ECO:0000259" key="1">
    <source>
        <dbReference type="SMART" id="SM00849"/>
    </source>
</evidence>
<proteinExistence type="predicted"/>
<dbReference type="Gene3D" id="3.60.15.10">
    <property type="entry name" value="Ribonuclease Z/Hydroxyacylglutathione hydrolase-like"/>
    <property type="match status" value="1"/>
</dbReference>
<reference evidence="2 3" key="1">
    <citation type="journal article" date="2015" name="Microbiome">
        <title>Genomic resolution of linkages in carbon, nitrogen, and sulfur cycling among widespread estuary sediment bacteria.</title>
        <authorList>
            <person name="Baker B.J."/>
            <person name="Lazar C.S."/>
            <person name="Teske A.P."/>
            <person name="Dick G.J."/>
        </authorList>
    </citation>
    <scope>NUCLEOTIDE SEQUENCE [LARGE SCALE GENOMIC DNA]</scope>
    <source>
        <strain evidence="2">DG_26</strain>
    </source>
</reference>
<organism evidence="2 3">
    <name type="scientific">candidate division TA06 bacterium DG_26</name>
    <dbReference type="NCBI Taxonomy" id="1703771"/>
    <lineage>
        <taxon>Bacteria</taxon>
        <taxon>Bacteria division TA06</taxon>
    </lineage>
</organism>
<feature type="domain" description="Metallo-beta-lactamase" evidence="1">
    <location>
        <begin position="5"/>
        <end position="147"/>
    </location>
</feature>
<accession>A0A0S7WKZ6</accession>
<dbReference type="Pfam" id="PF12706">
    <property type="entry name" value="Lactamase_B_2"/>
    <property type="match status" value="1"/>
</dbReference>
<dbReference type="Pfam" id="PF07521">
    <property type="entry name" value="RMMBL"/>
    <property type="match status" value="1"/>
</dbReference>
<dbReference type="SUPFAM" id="SSF56281">
    <property type="entry name" value="Metallo-hydrolase/oxidoreductase"/>
    <property type="match status" value="1"/>
</dbReference>
<dbReference type="InterPro" id="IPR011108">
    <property type="entry name" value="RMMBL"/>
</dbReference>
<dbReference type="SMART" id="SM00849">
    <property type="entry name" value="Lactamase_B"/>
    <property type="match status" value="1"/>
</dbReference>
<dbReference type="EMBL" id="LIZT01000011">
    <property type="protein sequence ID" value="KPJ50836.1"/>
    <property type="molecule type" value="Genomic_DNA"/>
</dbReference>
<dbReference type="Proteomes" id="UP000051124">
    <property type="component" value="Unassembled WGS sequence"/>
</dbReference>